<dbReference type="eggNOG" id="KOG0504">
    <property type="taxonomic scope" value="Eukaryota"/>
</dbReference>
<name>A2G533_TRIV3</name>
<dbReference type="VEuPathDB" id="TrichDB:TVAG_450820"/>
<dbReference type="Proteomes" id="UP000001542">
    <property type="component" value="Unassembled WGS sequence"/>
</dbReference>
<accession>A2G533</accession>
<dbReference type="PRINTS" id="PR01415">
    <property type="entry name" value="ANKYRIN"/>
</dbReference>
<dbReference type="Pfam" id="PF00023">
    <property type="entry name" value="Ank"/>
    <property type="match status" value="1"/>
</dbReference>
<feature type="repeat" description="ANK" evidence="1">
    <location>
        <begin position="273"/>
        <end position="305"/>
    </location>
</feature>
<dbReference type="RefSeq" id="XP_001300667.1">
    <property type="nucleotide sequence ID" value="XM_001300666.1"/>
</dbReference>
<feature type="repeat" description="ANK" evidence="1">
    <location>
        <begin position="174"/>
        <end position="206"/>
    </location>
</feature>
<dbReference type="VEuPathDB" id="TrichDB:TVAGG3_0965400"/>
<dbReference type="InterPro" id="IPR020683">
    <property type="entry name" value="DUF3447"/>
</dbReference>
<feature type="repeat" description="ANK" evidence="1">
    <location>
        <begin position="207"/>
        <end position="239"/>
    </location>
</feature>
<organism evidence="3 4">
    <name type="scientific">Trichomonas vaginalis (strain ATCC PRA-98 / G3)</name>
    <dbReference type="NCBI Taxonomy" id="412133"/>
    <lineage>
        <taxon>Eukaryota</taxon>
        <taxon>Metamonada</taxon>
        <taxon>Parabasalia</taxon>
        <taxon>Trichomonadida</taxon>
        <taxon>Trichomonadidae</taxon>
        <taxon>Trichomonas</taxon>
    </lineage>
</organism>
<reference evidence="3" key="1">
    <citation type="submission" date="2006-10" db="EMBL/GenBank/DDBJ databases">
        <authorList>
            <person name="Amadeo P."/>
            <person name="Zhao Q."/>
            <person name="Wortman J."/>
            <person name="Fraser-Liggett C."/>
            <person name="Carlton J."/>
        </authorList>
    </citation>
    <scope>NUCLEOTIDE SEQUENCE</scope>
    <source>
        <strain evidence="3">G3</strain>
    </source>
</reference>
<gene>
    <name evidence="3" type="ORF">TVAG_450820</name>
</gene>
<dbReference type="SMR" id="A2G533"/>
<proteinExistence type="predicted"/>
<dbReference type="PANTHER" id="PTHR24182">
    <property type="entry name" value="ANKYRIN REPEAT AND SOCS BOX CONTAINING 4"/>
    <property type="match status" value="1"/>
</dbReference>
<keyword evidence="1" id="KW-0040">ANK repeat</keyword>
<feature type="repeat" description="ANK" evidence="1">
    <location>
        <begin position="240"/>
        <end position="272"/>
    </location>
</feature>
<dbReference type="SMART" id="SM00248">
    <property type="entry name" value="ANK"/>
    <property type="match status" value="5"/>
</dbReference>
<evidence type="ECO:0000313" key="4">
    <source>
        <dbReference type="Proteomes" id="UP000001542"/>
    </source>
</evidence>
<dbReference type="PROSITE" id="PS50088">
    <property type="entry name" value="ANK_REPEAT"/>
    <property type="match status" value="4"/>
</dbReference>
<dbReference type="InterPro" id="IPR002110">
    <property type="entry name" value="Ankyrin_rpt"/>
</dbReference>
<dbReference type="STRING" id="5722.A2G533"/>
<dbReference type="PANTHER" id="PTHR24182:SF13">
    <property type="entry name" value="LD18443P"/>
    <property type="match status" value="1"/>
</dbReference>
<keyword evidence="4" id="KW-1185">Reference proteome</keyword>
<dbReference type="InParanoid" id="A2G533"/>
<dbReference type="InterPro" id="IPR036770">
    <property type="entry name" value="Ankyrin_rpt-contain_sf"/>
</dbReference>
<evidence type="ECO:0000259" key="2">
    <source>
        <dbReference type="Pfam" id="PF11929"/>
    </source>
</evidence>
<reference evidence="3" key="2">
    <citation type="journal article" date="2007" name="Science">
        <title>Draft genome sequence of the sexually transmitted pathogen Trichomonas vaginalis.</title>
        <authorList>
            <person name="Carlton J.M."/>
            <person name="Hirt R.P."/>
            <person name="Silva J.C."/>
            <person name="Delcher A.L."/>
            <person name="Schatz M."/>
            <person name="Zhao Q."/>
            <person name="Wortman J.R."/>
            <person name="Bidwell S.L."/>
            <person name="Alsmark U.C.M."/>
            <person name="Besteiro S."/>
            <person name="Sicheritz-Ponten T."/>
            <person name="Noel C.J."/>
            <person name="Dacks J.B."/>
            <person name="Foster P.G."/>
            <person name="Simillion C."/>
            <person name="Van de Peer Y."/>
            <person name="Miranda-Saavedra D."/>
            <person name="Barton G.J."/>
            <person name="Westrop G.D."/>
            <person name="Mueller S."/>
            <person name="Dessi D."/>
            <person name="Fiori P.L."/>
            <person name="Ren Q."/>
            <person name="Paulsen I."/>
            <person name="Zhang H."/>
            <person name="Bastida-Corcuera F.D."/>
            <person name="Simoes-Barbosa A."/>
            <person name="Brown M.T."/>
            <person name="Hayes R.D."/>
            <person name="Mukherjee M."/>
            <person name="Okumura C.Y."/>
            <person name="Schneider R."/>
            <person name="Smith A.J."/>
            <person name="Vanacova S."/>
            <person name="Villalvazo M."/>
            <person name="Haas B.J."/>
            <person name="Pertea M."/>
            <person name="Feldblyum T.V."/>
            <person name="Utterback T.R."/>
            <person name="Shu C.L."/>
            <person name="Osoegawa K."/>
            <person name="de Jong P.J."/>
            <person name="Hrdy I."/>
            <person name="Horvathova L."/>
            <person name="Zubacova Z."/>
            <person name="Dolezal P."/>
            <person name="Malik S.B."/>
            <person name="Logsdon J.M. Jr."/>
            <person name="Henze K."/>
            <person name="Gupta A."/>
            <person name="Wang C.C."/>
            <person name="Dunne R.L."/>
            <person name="Upcroft J.A."/>
            <person name="Upcroft P."/>
            <person name="White O."/>
            <person name="Salzberg S.L."/>
            <person name="Tang P."/>
            <person name="Chiu C.-H."/>
            <person name="Lee Y.-S."/>
            <person name="Embley T.M."/>
            <person name="Coombs G.H."/>
            <person name="Mottram J.C."/>
            <person name="Tachezy J."/>
            <person name="Fraser-Liggett C.M."/>
            <person name="Johnson P.J."/>
        </authorList>
    </citation>
    <scope>NUCLEOTIDE SEQUENCE [LARGE SCALE GENOMIC DNA]</scope>
    <source>
        <strain evidence="3">G3</strain>
    </source>
</reference>
<dbReference type="Pfam" id="PF11929">
    <property type="entry name" value="DUF3447"/>
    <property type="match status" value="1"/>
</dbReference>
<dbReference type="Gene3D" id="1.25.40.20">
    <property type="entry name" value="Ankyrin repeat-containing domain"/>
    <property type="match status" value="1"/>
</dbReference>
<evidence type="ECO:0000256" key="1">
    <source>
        <dbReference type="PROSITE-ProRule" id="PRU00023"/>
    </source>
</evidence>
<sequence>MDNDIKSLTVLTITGDFDQKEQPKICRDLFIDPPRSYLELCCYYGSVDCFKFLRSEYNSEISKMCLVYSFYSGNPDIINECLKECTPTNNCMRYAIISHNIDFITFLMNEFQLRIDIDACKSFQNLPAKFIYFIKNNNINKFFKSFIKSFDIQIPELYEYLITHGADVNAEDSYGNPALIIAIKSGNADIVKVLLSHGADVNSKDYHWDSALIIAIKSGNADIVKVLLSHGADVNSKDYHWDSALIIAIKSGNADIVKVLLSHGADVNSKDCHWDSALIIAIKSSNADIVKVLLSHGADINARHHSGLPALEFAKQNHQFEIENHLLSFGAKIKK</sequence>
<dbReference type="EMBL" id="DS114406">
    <property type="protein sequence ID" value="EAX87737.1"/>
    <property type="molecule type" value="Genomic_DNA"/>
</dbReference>
<dbReference type="AlphaFoldDB" id="A2G533"/>
<feature type="domain" description="DUF3447" evidence="2">
    <location>
        <begin position="57"/>
        <end position="132"/>
    </location>
</feature>
<dbReference type="PROSITE" id="PS50297">
    <property type="entry name" value="ANK_REP_REGION"/>
    <property type="match status" value="4"/>
</dbReference>
<evidence type="ECO:0000313" key="3">
    <source>
        <dbReference type="EMBL" id="EAX87737.1"/>
    </source>
</evidence>
<dbReference type="OrthoDB" id="20872at2759"/>
<dbReference type="SUPFAM" id="SSF48403">
    <property type="entry name" value="Ankyrin repeat"/>
    <property type="match status" value="2"/>
</dbReference>
<dbReference type="KEGG" id="tva:4745389"/>
<dbReference type="Pfam" id="PF12796">
    <property type="entry name" value="Ank_2"/>
    <property type="match status" value="2"/>
</dbReference>
<protein>
    <submittedName>
        <fullName evidence="3">Ankyrin repeat protein, putative</fullName>
    </submittedName>
</protein>